<dbReference type="GO" id="GO:0003677">
    <property type="term" value="F:DNA binding"/>
    <property type="evidence" value="ECO:0007669"/>
    <property type="project" value="InterPro"/>
</dbReference>
<dbReference type="Proteomes" id="UP000186955">
    <property type="component" value="Unassembled WGS sequence"/>
</dbReference>
<dbReference type="STRING" id="1316194.A0A1Q5UHV7"/>
<evidence type="ECO:0000256" key="1">
    <source>
        <dbReference type="ARBA" id="ARBA00023242"/>
    </source>
</evidence>
<accession>A0A1Q5UHV7</accession>
<dbReference type="PANTHER" id="PTHR46910">
    <property type="entry name" value="TRANSCRIPTION FACTOR PDR1"/>
    <property type="match status" value="1"/>
</dbReference>
<dbReference type="GO" id="GO:0003700">
    <property type="term" value="F:DNA-binding transcription factor activity"/>
    <property type="evidence" value="ECO:0007669"/>
    <property type="project" value="InterPro"/>
</dbReference>
<proteinExistence type="predicted"/>
<protein>
    <recommendedName>
        <fullName evidence="2">Xylanolytic transcriptional activator regulatory domain-containing protein</fullName>
    </recommendedName>
</protein>
<name>A0A1Q5UHV7_9EURO</name>
<evidence type="ECO:0000313" key="4">
    <source>
        <dbReference type="Proteomes" id="UP000186955"/>
    </source>
</evidence>
<organism evidence="3 4">
    <name type="scientific">Penicillium subrubescens</name>
    <dbReference type="NCBI Taxonomy" id="1316194"/>
    <lineage>
        <taxon>Eukaryota</taxon>
        <taxon>Fungi</taxon>
        <taxon>Dikarya</taxon>
        <taxon>Ascomycota</taxon>
        <taxon>Pezizomycotina</taxon>
        <taxon>Eurotiomycetes</taxon>
        <taxon>Eurotiomycetidae</taxon>
        <taxon>Eurotiales</taxon>
        <taxon>Aspergillaceae</taxon>
        <taxon>Penicillium</taxon>
    </lineage>
</organism>
<comment type="caution">
    <text evidence="3">The sequence shown here is derived from an EMBL/GenBank/DDBJ whole genome shotgun (WGS) entry which is preliminary data.</text>
</comment>
<keyword evidence="4" id="KW-1185">Reference proteome</keyword>
<dbReference type="InterPro" id="IPR050987">
    <property type="entry name" value="AtrR-like"/>
</dbReference>
<dbReference type="CDD" id="cd12148">
    <property type="entry name" value="fungal_TF_MHR"/>
    <property type="match status" value="1"/>
</dbReference>
<gene>
    <name evidence="3" type="ORF">PENSUB_2401</name>
</gene>
<dbReference type="Pfam" id="PF04082">
    <property type="entry name" value="Fungal_trans"/>
    <property type="match status" value="1"/>
</dbReference>
<keyword evidence="1" id="KW-0539">Nucleus</keyword>
<dbReference type="AlphaFoldDB" id="A0A1Q5UHV7"/>
<sequence length="531" mass="59150">MAATLTPDANTESPLYASTSESLWTDLDLQLSSESLSFLDEVFMQGFAPSESIANINDQSNNCSRNANEIMEGAMANQNPYELQGIDSGTLEAALTGYFDFASLVLPIIHRDAFMADYESRQSSSALVFAVACRGCPFISVPDKWKLQQQFACGFRLAFLEAQNDAPSKQTIKLDELEALVLMVDFTYESDGNTATALHSQLGALFLTHESLVLMTLQYRILSPPALQRAAERKALLLWHVYGLDAFYCLDHGVMSRIQEEDIEDVKSTGSFTGHETRSYLDTMLSLASIARRITRKICSPGAKRKGVKLQDVENLYEQLSKWGQDSCPSRLRVTGNISSDLAERKRDSQPSTTVSTNLLHRTVISLLELNCYMEIERCLDIGVQDRASAEGEALELRIRYETLRAANKIYQAIECMETVKDCGQVITGRNRYSLVDLSPGILRNMCAGASYWFCNHAQKLLHQQSLLGAENSVHTQHCKDLSRQRAEDYLNKATKLRDTAATAVSHMDTAEVVSRVNEQLEVLKVLVSQS</sequence>
<dbReference type="GO" id="GO:0008270">
    <property type="term" value="F:zinc ion binding"/>
    <property type="evidence" value="ECO:0007669"/>
    <property type="project" value="InterPro"/>
</dbReference>
<evidence type="ECO:0000259" key="2">
    <source>
        <dbReference type="Pfam" id="PF04082"/>
    </source>
</evidence>
<dbReference type="EMBL" id="MNBE01000251">
    <property type="protein sequence ID" value="OKP12043.1"/>
    <property type="molecule type" value="Genomic_DNA"/>
</dbReference>
<evidence type="ECO:0000313" key="3">
    <source>
        <dbReference type="EMBL" id="OKP12043.1"/>
    </source>
</evidence>
<reference evidence="3 4" key="1">
    <citation type="submission" date="2016-10" db="EMBL/GenBank/DDBJ databases">
        <title>Genome sequence of the ascomycete fungus Penicillium subrubescens.</title>
        <authorList>
            <person name="De Vries R.P."/>
            <person name="Peng M."/>
            <person name="Dilokpimol A."/>
            <person name="Hilden K."/>
            <person name="Makela M.R."/>
            <person name="Grigoriev I."/>
            <person name="Riley R."/>
            <person name="Granchi Z."/>
        </authorList>
    </citation>
    <scope>NUCLEOTIDE SEQUENCE [LARGE SCALE GENOMIC DNA]</scope>
    <source>
        <strain evidence="3 4">CBS 132785</strain>
    </source>
</reference>
<dbReference type="InterPro" id="IPR007219">
    <property type="entry name" value="XnlR_reg_dom"/>
</dbReference>
<feature type="domain" description="Xylanolytic transcriptional activator regulatory" evidence="2">
    <location>
        <begin position="98"/>
        <end position="323"/>
    </location>
</feature>
<dbReference type="GO" id="GO:0006351">
    <property type="term" value="P:DNA-templated transcription"/>
    <property type="evidence" value="ECO:0007669"/>
    <property type="project" value="InterPro"/>
</dbReference>
<dbReference type="PANTHER" id="PTHR46910:SF1">
    <property type="entry name" value="MISCELLANEOUS ZN(II)2CYS6 TRANSCRIPTION FACTOR (EUROFUNG)-RELATED"/>
    <property type="match status" value="1"/>
</dbReference>